<dbReference type="EMBL" id="MU006293">
    <property type="protein sequence ID" value="KAF2854399.1"/>
    <property type="molecule type" value="Genomic_DNA"/>
</dbReference>
<evidence type="ECO:0000313" key="1">
    <source>
        <dbReference type="EMBL" id="KAF2854399.1"/>
    </source>
</evidence>
<keyword evidence="2" id="KW-1185">Reference proteome</keyword>
<proteinExistence type="predicted"/>
<reference evidence="1" key="1">
    <citation type="submission" date="2020-01" db="EMBL/GenBank/DDBJ databases">
        <authorList>
            <consortium name="DOE Joint Genome Institute"/>
            <person name="Haridas S."/>
            <person name="Albert R."/>
            <person name="Binder M."/>
            <person name="Bloem J."/>
            <person name="Labutti K."/>
            <person name="Salamov A."/>
            <person name="Andreopoulos B."/>
            <person name="Baker S.E."/>
            <person name="Barry K."/>
            <person name="Bills G."/>
            <person name="Bluhm B.H."/>
            <person name="Cannon C."/>
            <person name="Castanera R."/>
            <person name="Culley D.E."/>
            <person name="Daum C."/>
            <person name="Ezra D."/>
            <person name="Gonzalez J.B."/>
            <person name="Henrissat B."/>
            <person name="Kuo A."/>
            <person name="Liang C."/>
            <person name="Lipzen A."/>
            <person name="Lutzoni F."/>
            <person name="Magnuson J."/>
            <person name="Mondo S."/>
            <person name="Nolan M."/>
            <person name="Ohm R."/>
            <person name="Pangilinan J."/>
            <person name="Park H.-J."/>
            <person name="Ramirez L."/>
            <person name="Alfaro M."/>
            <person name="Sun H."/>
            <person name="Tritt A."/>
            <person name="Yoshinaga Y."/>
            <person name="Zwiers L.-H."/>
            <person name="Turgeon B.G."/>
            <person name="Goodwin S.B."/>
            <person name="Spatafora J.W."/>
            <person name="Crous P.W."/>
            <person name="Grigoriev I.V."/>
        </authorList>
    </citation>
    <scope>NUCLEOTIDE SEQUENCE</scope>
    <source>
        <strain evidence="1">IPT5</strain>
    </source>
</reference>
<organism evidence="1 2">
    <name type="scientific">Plenodomus tracheiphilus IPT5</name>
    <dbReference type="NCBI Taxonomy" id="1408161"/>
    <lineage>
        <taxon>Eukaryota</taxon>
        <taxon>Fungi</taxon>
        <taxon>Dikarya</taxon>
        <taxon>Ascomycota</taxon>
        <taxon>Pezizomycotina</taxon>
        <taxon>Dothideomycetes</taxon>
        <taxon>Pleosporomycetidae</taxon>
        <taxon>Pleosporales</taxon>
        <taxon>Pleosporineae</taxon>
        <taxon>Leptosphaeriaceae</taxon>
        <taxon>Plenodomus</taxon>
    </lineage>
</organism>
<sequence>MAEIVGIVAAGLQLGTLALKILSVTSALPGRVSSTDRIKTWTSEYLLLVVELKRLQCRMGESDPRVRHCQHEAKRLHSLLQLFCASPGAPRRAQLKNFALVLSEGSNLEKCISRLRDTLTL</sequence>
<name>A0A6A7BJ22_9PLEO</name>
<evidence type="ECO:0000313" key="2">
    <source>
        <dbReference type="Proteomes" id="UP000799423"/>
    </source>
</evidence>
<gene>
    <name evidence="1" type="ORF">T440DRAFT_274788</name>
</gene>
<protein>
    <submittedName>
        <fullName evidence="1">Uncharacterized protein</fullName>
    </submittedName>
</protein>
<dbReference type="AlphaFoldDB" id="A0A6A7BJ22"/>
<accession>A0A6A7BJ22</accession>
<dbReference type="Proteomes" id="UP000799423">
    <property type="component" value="Unassembled WGS sequence"/>
</dbReference>